<proteinExistence type="predicted"/>
<evidence type="ECO:0000256" key="1">
    <source>
        <dbReference type="ARBA" id="ARBA00022741"/>
    </source>
</evidence>
<evidence type="ECO:0000256" key="2">
    <source>
        <dbReference type="ARBA" id="ARBA00022840"/>
    </source>
</evidence>
<sequence>MSCIVLVGGIIGCGKTTFVEYCHEKGNHFFKNGCTNGSSVAESESYKIYKITFDDLCTIPEQAELMKTHKGLRNFRVDLLLAAEHFVSSTCGSECKLGGPLSERSQKLLQKMEMLNNSCSAVSKAIFFIEDNFYYRSMRYDWFQIARRANIGFCEVFLQCSLTIAIERNSLRGYSIPEQKIKLMMSCMEFPNPEKYKWEKYSVIFDSTKQLQLSPLNEIVDIIKKASNNPAELLISEEKIKAQNLCSKNAIHQADKILRKLISSKVSYLKSSASNTHTLKTLISCAIDVRQELLNDLRQGTVQVPENSANKLKTNQTKHVR</sequence>
<gene>
    <name evidence="3" type="ORF">JTE90_009387</name>
</gene>
<dbReference type="Gene3D" id="3.40.50.300">
    <property type="entry name" value="P-loop containing nucleotide triphosphate hydrolases"/>
    <property type="match status" value="1"/>
</dbReference>
<dbReference type="InterPro" id="IPR052648">
    <property type="entry name" value="Ser-tRNA(Sec)_kinase"/>
</dbReference>
<dbReference type="EMBL" id="JAFNEN010000026">
    <property type="protein sequence ID" value="KAG8199546.1"/>
    <property type="molecule type" value="Genomic_DNA"/>
</dbReference>
<dbReference type="GO" id="GO:0005524">
    <property type="term" value="F:ATP binding"/>
    <property type="evidence" value="ECO:0007669"/>
    <property type="project" value="UniProtKB-KW"/>
</dbReference>
<evidence type="ECO:0000313" key="3">
    <source>
        <dbReference type="EMBL" id="KAG8199546.1"/>
    </source>
</evidence>
<protein>
    <submittedName>
        <fullName evidence="3">Uncharacterized protein</fullName>
    </submittedName>
</protein>
<dbReference type="InterPro" id="IPR013641">
    <property type="entry name" value="KTI12/PSTK"/>
</dbReference>
<keyword evidence="1" id="KW-0547">Nucleotide-binding</keyword>
<dbReference type="InterPro" id="IPR027417">
    <property type="entry name" value="P-loop_NTPase"/>
</dbReference>
<organism evidence="3 4">
    <name type="scientific">Oedothorax gibbosus</name>
    <dbReference type="NCBI Taxonomy" id="931172"/>
    <lineage>
        <taxon>Eukaryota</taxon>
        <taxon>Metazoa</taxon>
        <taxon>Ecdysozoa</taxon>
        <taxon>Arthropoda</taxon>
        <taxon>Chelicerata</taxon>
        <taxon>Arachnida</taxon>
        <taxon>Araneae</taxon>
        <taxon>Araneomorphae</taxon>
        <taxon>Entelegynae</taxon>
        <taxon>Araneoidea</taxon>
        <taxon>Linyphiidae</taxon>
        <taxon>Erigoninae</taxon>
        <taxon>Oedothorax</taxon>
    </lineage>
</organism>
<keyword evidence="2" id="KW-0067">ATP-binding</keyword>
<dbReference type="AlphaFoldDB" id="A0AAV6VUT8"/>
<dbReference type="Pfam" id="PF08433">
    <property type="entry name" value="KTI12"/>
    <property type="match status" value="1"/>
</dbReference>
<keyword evidence="4" id="KW-1185">Reference proteome</keyword>
<accession>A0AAV6VUT8</accession>
<evidence type="ECO:0000313" key="4">
    <source>
        <dbReference type="Proteomes" id="UP000827092"/>
    </source>
</evidence>
<dbReference type="SUPFAM" id="SSF52540">
    <property type="entry name" value="P-loop containing nucleoside triphosphate hydrolases"/>
    <property type="match status" value="1"/>
</dbReference>
<comment type="caution">
    <text evidence="3">The sequence shown here is derived from an EMBL/GenBank/DDBJ whole genome shotgun (WGS) entry which is preliminary data.</text>
</comment>
<reference evidence="3 4" key="1">
    <citation type="journal article" date="2022" name="Nat. Ecol. Evol.">
        <title>A masculinizing supergene underlies an exaggerated male reproductive morph in a spider.</title>
        <authorList>
            <person name="Hendrickx F."/>
            <person name="De Corte Z."/>
            <person name="Sonet G."/>
            <person name="Van Belleghem S.M."/>
            <person name="Kostlbacher S."/>
            <person name="Vangestel C."/>
        </authorList>
    </citation>
    <scope>NUCLEOTIDE SEQUENCE [LARGE SCALE GENOMIC DNA]</scope>
    <source>
        <strain evidence="3">W744_W776</strain>
    </source>
</reference>
<dbReference type="PANTHER" id="PTHR20873">
    <property type="entry name" value="L-SERYL-TRNA(SEC) KINASE"/>
    <property type="match status" value="1"/>
</dbReference>
<dbReference type="GO" id="GO:0000049">
    <property type="term" value="F:tRNA binding"/>
    <property type="evidence" value="ECO:0007669"/>
    <property type="project" value="TreeGrafter"/>
</dbReference>
<name>A0AAV6VUT8_9ARAC</name>
<dbReference type="GO" id="GO:0016301">
    <property type="term" value="F:kinase activity"/>
    <property type="evidence" value="ECO:0007669"/>
    <property type="project" value="TreeGrafter"/>
</dbReference>
<dbReference type="PANTHER" id="PTHR20873:SF0">
    <property type="entry name" value="L-SERYL-TRNA(SEC) KINASE"/>
    <property type="match status" value="1"/>
</dbReference>
<dbReference type="Proteomes" id="UP000827092">
    <property type="component" value="Unassembled WGS sequence"/>
</dbReference>